<dbReference type="OrthoDB" id="2739686at2759"/>
<evidence type="ECO:0000256" key="3">
    <source>
        <dbReference type="ARBA" id="ARBA00012733"/>
    </source>
</evidence>
<accession>A0A3B3R0A2</accession>
<evidence type="ECO:0000256" key="1">
    <source>
        <dbReference type="ARBA" id="ARBA00000427"/>
    </source>
</evidence>
<name>A0A3B3R0A2_9TELE</name>
<keyword evidence="6" id="KW-0326">Glycosidase</keyword>
<dbReference type="GeneTree" id="ENSGT00950000182944"/>
<dbReference type="Proteomes" id="UP000261540">
    <property type="component" value="Unplaced"/>
</dbReference>
<dbReference type="SUPFAM" id="SSF50939">
    <property type="entry name" value="Sialidases"/>
    <property type="match status" value="1"/>
</dbReference>
<dbReference type="CDD" id="cd15482">
    <property type="entry name" value="Sialidase_non-viral"/>
    <property type="match status" value="1"/>
</dbReference>
<dbReference type="GO" id="GO:0009313">
    <property type="term" value="P:oligosaccharide catabolic process"/>
    <property type="evidence" value="ECO:0007669"/>
    <property type="project" value="TreeGrafter"/>
</dbReference>
<evidence type="ECO:0000259" key="7">
    <source>
        <dbReference type="Pfam" id="PF13088"/>
    </source>
</evidence>
<evidence type="ECO:0000313" key="8">
    <source>
        <dbReference type="Ensembl" id="ENSPKIP00000011609.1"/>
    </source>
</evidence>
<dbReference type="GO" id="GO:0016020">
    <property type="term" value="C:membrane"/>
    <property type="evidence" value="ECO:0007669"/>
    <property type="project" value="TreeGrafter"/>
</dbReference>
<dbReference type="STRING" id="1676925.ENSPKIP00000011609"/>
<keyword evidence="4" id="KW-0442">Lipid degradation</keyword>
<dbReference type="InterPro" id="IPR011040">
    <property type="entry name" value="Sialidase"/>
</dbReference>
<dbReference type="AlphaFoldDB" id="A0A3B3R0A2"/>
<evidence type="ECO:0000313" key="9">
    <source>
        <dbReference type="Proteomes" id="UP000261540"/>
    </source>
</evidence>
<keyword evidence="4" id="KW-0443">Lipid metabolism</keyword>
<evidence type="ECO:0000256" key="6">
    <source>
        <dbReference type="ARBA" id="ARBA00023295"/>
    </source>
</evidence>
<feature type="domain" description="Sialidase" evidence="7">
    <location>
        <begin position="75"/>
        <end position="377"/>
    </location>
</feature>
<proteinExistence type="inferred from homology"/>
<keyword evidence="9" id="KW-1185">Reference proteome</keyword>
<dbReference type="GO" id="GO:0006689">
    <property type="term" value="P:ganglioside catabolic process"/>
    <property type="evidence" value="ECO:0007669"/>
    <property type="project" value="TreeGrafter"/>
</dbReference>
<comment type="similarity">
    <text evidence="2">Belongs to the glycosyl hydrolase 33 family.</text>
</comment>
<dbReference type="Pfam" id="PF13088">
    <property type="entry name" value="BNR_2"/>
    <property type="match status" value="1"/>
</dbReference>
<evidence type="ECO:0000256" key="4">
    <source>
        <dbReference type="ARBA" id="ARBA00022963"/>
    </source>
</evidence>
<dbReference type="PANTHER" id="PTHR10628">
    <property type="entry name" value="SIALIDASE"/>
    <property type="match status" value="1"/>
</dbReference>
<keyword evidence="6" id="KW-0378">Hydrolase</keyword>
<comment type="catalytic activity">
    <reaction evidence="1">
        <text>Hydrolysis of alpha-(2-&gt;3)-, alpha-(2-&gt;6)-, alpha-(2-&gt;8)- glycosidic linkages of terminal sialic acid residues in oligosaccharides, glycoproteins, glycolipids, colominic acid and synthetic substrates.</text>
        <dbReference type="EC" id="3.2.1.18"/>
    </reaction>
</comment>
<evidence type="ECO:0000256" key="5">
    <source>
        <dbReference type="ARBA" id="ARBA00023277"/>
    </source>
</evidence>
<sequence>MAKICAGRNLRTLQQSRYIIQVMGDATPKAPPAKTVLFQQQRPGGLTYRIPSLTYIKDGDERILLAIAEKRSTPCDTDAEILVMRKGKLHLNGTAEWSSIRELSSASLPKHRTMNPCVVREKISETLFLFFICIPKNVSETQQICRGKNAARLCYISSTDKGENWSKVTDLTESVIGRQIHRWATFAVGPGHGLQLLSSGKLIVPAYVYYIHCKCCCYPCPKYIRPHAFYFYSEDRGETWHISKPVKKNSAECEVAEIIDGSANSHVYCNARSSKGHRVEAVGESDRADFDRCNSARALVEQHHGCQGSVIGFPAPNTDQGGDMQTWLLFSHPTNCKKRKDLGVYVNRKPLCPSDWQKPWIICPGPSAYSDLTYCADLGLFACLLECGQKHENEQIAFVSFPLHDVLEATDN</sequence>
<reference evidence="8" key="2">
    <citation type="submission" date="2025-09" db="UniProtKB">
        <authorList>
            <consortium name="Ensembl"/>
        </authorList>
    </citation>
    <scope>IDENTIFICATION</scope>
</reference>
<reference evidence="8" key="1">
    <citation type="submission" date="2025-08" db="UniProtKB">
        <authorList>
            <consortium name="Ensembl"/>
        </authorList>
    </citation>
    <scope>IDENTIFICATION</scope>
</reference>
<keyword evidence="5" id="KW-0119">Carbohydrate metabolism</keyword>
<protein>
    <recommendedName>
        <fullName evidence="3">exo-alpha-sialidase</fullName>
        <ecNumber evidence="3">3.2.1.18</ecNumber>
    </recommendedName>
</protein>
<dbReference type="GO" id="GO:0004308">
    <property type="term" value="F:exo-alpha-sialidase activity"/>
    <property type="evidence" value="ECO:0007669"/>
    <property type="project" value="UniProtKB-EC"/>
</dbReference>
<dbReference type="GO" id="GO:0005737">
    <property type="term" value="C:cytoplasm"/>
    <property type="evidence" value="ECO:0007669"/>
    <property type="project" value="TreeGrafter"/>
</dbReference>
<dbReference type="PANTHER" id="PTHR10628:SF23">
    <property type="entry name" value="SIALIDASE-3"/>
    <property type="match status" value="1"/>
</dbReference>
<organism evidence="8 9">
    <name type="scientific">Paramormyrops kingsleyae</name>
    <dbReference type="NCBI Taxonomy" id="1676925"/>
    <lineage>
        <taxon>Eukaryota</taxon>
        <taxon>Metazoa</taxon>
        <taxon>Chordata</taxon>
        <taxon>Craniata</taxon>
        <taxon>Vertebrata</taxon>
        <taxon>Euteleostomi</taxon>
        <taxon>Actinopterygii</taxon>
        <taxon>Neopterygii</taxon>
        <taxon>Teleostei</taxon>
        <taxon>Osteoglossocephala</taxon>
        <taxon>Osteoglossomorpha</taxon>
        <taxon>Osteoglossiformes</taxon>
        <taxon>Mormyridae</taxon>
        <taxon>Paramormyrops</taxon>
    </lineage>
</organism>
<dbReference type="Ensembl" id="ENSPKIT00000023555.1">
    <property type="protein sequence ID" value="ENSPKIP00000011609.1"/>
    <property type="gene ID" value="ENSPKIG00000018624.1"/>
</dbReference>
<dbReference type="EC" id="3.2.1.18" evidence="3"/>
<dbReference type="Gene3D" id="2.120.10.10">
    <property type="match status" value="1"/>
</dbReference>
<dbReference type="InterPro" id="IPR036278">
    <property type="entry name" value="Sialidase_sf"/>
</dbReference>
<dbReference type="InterPro" id="IPR026856">
    <property type="entry name" value="Sialidase_fam"/>
</dbReference>
<evidence type="ECO:0000256" key="2">
    <source>
        <dbReference type="ARBA" id="ARBA00009348"/>
    </source>
</evidence>